<evidence type="ECO:0000313" key="1">
    <source>
        <dbReference type="EMBL" id="SUA75470.1"/>
    </source>
</evidence>
<protein>
    <submittedName>
        <fullName evidence="1">Uncharacterized protein</fullName>
    </submittedName>
</protein>
<reference evidence="2 4" key="2">
    <citation type="submission" date="2019-08" db="EMBL/GenBank/DDBJ databases">
        <authorList>
            <person name="Peeters C."/>
        </authorList>
    </citation>
    <scope>NUCLEOTIDE SEQUENCE [LARGE SCALE GENOMIC DNA]</scope>
    <source>
        <strain evidence="2 4">LMG 31119</strain>
    </source>
</reference>
<reference evidence="1 3" key="1">
    <citation type="submission" date="2018-06" db="EMBL/GenBank/DDBJ databases">
        <authorList>
            <consortium name="Pathogen Informatics"/>
            <person name="Doyle S."/>
        </authorList>
    </citation>
    <scope>NUCLEOTIDE SEQUENCE [LARGE SCALE GENOMIC DNA]</scope>
    <source>
        <strain evidence="1 3">NCTC13160</strain>
    </source>
</reference>
<accession>A0A378YFY4</accession>
<gene>
    <name evidence="1" type="ORF">NCTC13160_00854</name>
    <name evidence="2" type="ORF">PPN31119_02484</name>
</gene>
<dbReference type="Proteomes" id="UP000254573">
    <property type="component" value="Unassembled WGS sequence"/>
</dbReference>
<organism evidence="1 3">
    <name type="scientific">Pandoraea pnomenusa</name>
    <dbReference type="NCBI Taxonomy" id="93220"/>
    <lineage>
        <taxon>Bacteria</taxon>
        <taxon>Pseudomonadati</taxon>
        <taxon>Pseudomonadota</taxon>
        <taxon>Betaproteobacteria</taxon>
        <taxon>Burkholderiales</taxon>
        <taxon>Burkholderiaceae</taxon>
        <taxon>Pandoraea</taxon>
    </lineage>
</organism>
<dbReference type="Proteomes" id="UP000361468">
    <property type="component" value="Unassembled WGS sequence"/>
</dbReference>
<proteinExistence type="predicted"/>
<dbReference type="AlphaFoldDB" id="A0A378YFY4"/>
<evidence type="ECO:0000313" key="4">
    <source>
        <dbReference type="Proteomes" id="UP000361468"/>
    </source>
</evidence>
<keyword evidence="4" id="KW-1185">Reference proteome</keyword>
<name>A0A378YFY4_9BURK</name>
<dbReference type="EMBL" id="UGSG01000001">
    <property type="protein sequence ID" value="SUA75470.1"/>
    <property type="molecule type" value="Genomic_DNA"/>
</dbReference>
<sequence>MVGGLILAIGSASVRAQSIPAGPTPVDLFHQPCVAVHLPSSAAAGALVAPLGLNAPDGQDVRNVRRLRQYVDLDNRCATPPAFAPTRISDPTSVWHVRAPATDTRPASVTSIASAAFGHPSPPGLPRHTS</sequence>
<evidence type="ECO:0000313" key="2">
    <source>
        <dbReference type="EMBL" id="VVE67143.1"/>
    </source>
</evidence>
<evidence type="ECO:0000313" key="3">
    <source>
        <dbReference type="Proteomes" id="UP000254573"/>
    </source>
</evidence>
<dbReference type="EMBL" id="CABPSO010000007">
    <property type="protein sequence ID" value="VVE67143.1"/>
    <property type="molecule type" value="Genomic_DNA"/>
</dbReference>